<gene>
    <name evidence="1" type="ORF">CHILSU_LOCUS696</name>
</gene>
<dbReference type="EMBL" id="OU963894">
    <property type="protein sequence ID" value="CAH0397622.1"/>
    <property type="molecule type" value="Genomic_DNA"/>
</dbReference>
<protein>
    <submittedName>
        <fullName evidence="1">Uncharacterized protein</fullName>
    </submittedName>
</protein>
<evidence type="ECO:0000313" key="1">
    <source>
        <dbReference type="EMBL" id="CAH0397622.1"/>
    </source>
</evidence>
<keyword evidence="2" id="KW-1185">Reference proteome</keyword>
<organism evidence="1 2">
    <name type="scientific">Chilo suppressalis</name>
    <name type="common">Asiatic rice borer moth</name>
    <dbReference type="NCBI Taxonomy" id="168631"/>
    <lineage>
        <taxon>Eukaryota</taxon>
        <taxon>Metazoa</taxon>
        <taxon>Ecdysozoa</taxon>
        <taxon>Arthropoda</taxon>
        <taxon>Hexapoda</taxon>
        <taxon>Insecta</taxon>
        <taxon>Pterygota</taxon>
        <taxon>Neoptera</taxon>
        <taxon>Endopterygota</taxon>
        <taxon>Lepidoptera</taxon>
        <taxon>Glossata</taxon>
        <taxon>Ditrysia</taxon>
        <taxon>Pyraloidea</taxon>
        <taxon>Crambidae</taxon>
        <taxon>Crambinae</taxon>
        <taxon>Chilo</taxon>
    </lineage>
</organism>
<dbReference type="Proteomes" id="UP001153292">
    <property type="component" value="Chromosome 1"/>
</dbReference>
<sequence length="411" mass="48469">MYNKKKKIRQYDVIYDNTTRDSIPKRGYYSELVSDMTKDDSSKDICAKKRMKLLLQAKTERFAPTLISLPKPQRAKILLPPGRWTTYREDESIQFPFETFVPKLQFLSVVLPKELPRLVKIERLRRKFLAANIKKMLRELGIQPYWLLPPSEFKFTDQEFYGLYSPFPKMDLEIFDNTDFDCRIPEEWLSLGVIEGEQYPCPGLAFLPKDESKTAKTTGDTLQILNNLYEWTNVAAFSYDKASQTWEVMTLDGTKRKFNIPRIRLMFKADDPETFAQRIKFAVDLRRQVENDLRFYLYLDCLRLDGLPMMPLKFMANIIKMVCIHRQAKEIDEAHLNALKMEAELSYSKMEGKMKMTHTISRYRDLYHFIDAPTKDYVPPVPDYGMFNNLTLNLKKSLLEKNVLVTFHRVF</sequence>
<name>A0ABN8AQ65_CHISP</name>
<reference evidence="1" key="1">
    <citation type="submission" date="2021-12" db="EMBL/GenBank/DDBJ databases">
        <authorList>
            <person name="King R."/>
        </authorList>
    </citation>
    <scope>NUCLEOTIDE SEQUENCE</scope>
</reference>
<proteinExistence type="predicted"/>
<accession>A0ABN8AQ65</accession>
<evidence type="ECO:0000313" key="2">
    <source>
        <dbReference type="Proteomes" id="UP001153292"/>
    </source>
</evidence>